<reference evidence="6" key="1">
    <citation type="submission" date="2022-12" db="EMBL/GenBank/DDBJ databases">
        <title>Paraconexibacter alkalitolerans sp. nov. and Baekduia alba sp. nov., isolated from soil and emended description of the genera Paraconexibacter (Chun et al., 2020) and Baekduia (An et al., 2020).</title>
        <authorList>
            <person name="Vieira S."/>
            <person name="Huber K.J."/>
            <person name="Geppert A."/>
            <person name="Wolf J."/>
            <person name="Neumann-Schaal M."/>
            <person name="Muesken M."/>
            <person name="Overmann J."/>
        </authorList>
    </citation>
    <scope>NUCLEOTIDE SEQUENCE</scope>
    <source>
        <strain evidence="6">AEG42_29</strain>
    </source>
</reference>
<dbReference type="EMBL" id="CP114014">
    <property type="protein sequence ID" value="XAY08176.1"/>
    <property type="molecule type" value="Genomic_DNA"/>
</dbReference>
<comment type="function">
    <text evidence="1">Acyltransferase required for the direct transfer of medium- to long-chain fatty acyl moieties from a carrier protein (MbtL) on to the epsilon-amino group of lysine residue in the mycobactin core.</text>
</comment>
<dbReference type="PANTHER" id="PTHR31438:SF1">
    <property type="entry name" value="LYSINE N-ACYLTRANSFERASE C17G9.06C-RELATED"/>
    <property type="match status" value="1"/>
</dbReference>
<dbReference type="Gene3D" id="3.40.630.30">
    <property type="match status" value="1"/>
</dbReference>
<dbReference type="GO" id="GO:0019290">
    <property type="term" value="P:siderophore biosynthetic process"/>
    <property type="evidence" value="ECO:0007669"/>
    <property type="project" value="InterPro"/>
</dbReference>
<dbReference type="InterPro" id="IPR019432">
    <property type="entry name" value="Acyltransferase_MbtK/IucB-like"/>
</dbReference>
<dbReference type="Pfam" id="PF13523">
    <property type="entry name" value="Acetyltransf_8"/>
    <property type="match status" value="1"/>
</dbReference>
<gene>
    <name evidence="6" type="primary">iucB_2</name>
    <name evidence="6" type="ORF">DSM112329_05074</name>
</gene>
<proteinExistence type="predicted"/>
<feature type="domain" description="Acyltransferase MbtK/IucB-like conserved" evidence="5">
    <location>
        <begin position="9"/>
        <end position="56"/>
    </location>
</feature>
<name>A0AAU7B2U4_9ACTN</name>
<dbReference type="KEGG" id="parq:DSM112329_05074"/>
<dbReference type="RefSeq" id="WP_354699360.1">
    <property type="nucleotide sequence ID" value="NZ_CP114014.1"/>
</dbReference>
<evidence type="ECO:0000313" key="6">
    <source>
        <dbReference type="EMBL" id="XAY08176.1"/>
    </source>
</evidence>
<sequence>MTTAMVTLRPLDAVADLTLLHGWMQEPHVSPWWNLAGPPERTAAYLAGAAALAHQRSWVGAVGDEPFAYVETYTVSDDPLAAHYDAQPGDRGWHILVGPASQLGTGAARALARLVVDRLLDEPGATRVLCEPDARNARMLAFCAAVGGERIATLTLPDKTAALIAWTPGDLAQRARSPRPGAVG</sequence>
<dbReference type="PANTHER" id="PTHR31438">
    <property type="entry name" value="LYSINE N-ACYLTRANSFERASE C17G9.06C-RELATED"/>
    <property type="match status" value="1"/>
</dbReference>
<keyword evidence="6" id="KW-0808">Transferase</keyword>
<organism evidence="6">
    <name type="scientific">Paraconexibacter sp. AEG42_29</name>
    <dbReference type="NCBI Taxonomy" id="2997339"/>
    <lineage>
        <taxon>Bacteria</taxon>
        <taxon>Bacillati</taxon>
        <taxon>Actinomycetota</taxon>
        <taxon>Thermoleophilia</taxon>
        <taxon>Solirubrobacterales</taxon>
        <taxon>Paraconexibacteraceae</taxon>
        <taxon>Paraconexibacter</taxon>
    </lineage>
</organism>
<comment type="pathway">
    <text evidence="2">Siderophore biosynthesis.</text>
</comment>
<keyword evidence="6" id="KW-0012">Acyltransferase</keyword>
<evidence type="ECO:0000259" key="5">
    <source>
        <dbReference type="SMART" id="SM01006"/>
    </source>
</evidence>
<dbReference type="InterPro" id="IPR016181">
    <property type="entry name" value="Acyl_CoA_acyltransferase"/>
</dbReference>
<evidence type="ECO:0000256" key="3">
    <source>
        <dbReference type="ARBA" id="ARBA00020586"/>
    </source>
</evidence>
<evidence type="ECO:0000256" key="1">
    <source>
        <dbReference type="ARBA" id="ARBA00003818"/>
    </source>
</evidence>
<dbReference type="AlphaFoldDB" id="A0AAU7B2U4"/>
<evidence type="ECO:0000256" key="4">
    <source>
        <dbReference type="ARBA" id="ARBA00031122"/>
    </source>
</evidence>
<accession>A0AAU7B2U4</accession>
<evidence type="ECO:0000256" key="2">
    <source>
        <dbReference type="ARBA" id="ARBA00004924"/>
    </source>
</evidence>
<protein>
    <recommendedName>
        <fullName evidence="3">Lysine N-acyltransferase MbtK</fullName>
    </recommendedName>
    <alternativeName>
        <fullName evidence="4">Mycobactin synthase protein K</fullName>
    </alternativeName>
</protein>
<dbReference type="SMART" id="SM01006">
    <property type="entry name" value="AlcB"/>
    <property type="match status" value="1"/>
</dbReference>
<dbReference type="SUPFAM" id="SSF55729">
    <property type="entry name" value="Acyl-CoA N-acyltransferases (Nat)"/>
    <property type="match status" value="1"/>
</dbReference>
<dbReference type="GO" id="GO:0016410">
    <property type="term" value="F:N-acyltransferase activity"/>
    <property type="evidence" value="ECO:0007669"/>
    <property type="project" value="TreeGrafter"/>
</dbReference>